<feature type="compositionally biased region" description="Low complexity" evidence="4">
    <location>
        <begin position="334"/>
        <end position="344"/>
    </location>
</feature>
<organism evidence="5 6">
    <name type="scientific">Balneatrix alpica</name>
    <dbReference type="NCBI Taxonomy" id="75684"/>
    <lineage>
        <taxon>Bacteria</taxon>
        <taxon>Pseudomonadati</taxon>
        <taxon>Pseudomonadota</taxon>
        <taxon>Gammaproteobacteria</taxon>
        <taxon>Oceanospirillales</taxon>
        <taxon>Balneatrichaceae</taxon>
        <taxon>Balneatrix</taxon>
    </lineage>
</organism>
<comment type="caution">
    <text evidence="5">The sequence shown here is derived from an EMBL/GenBank/DDBJ whole genome shotgun (WGS) entry which is preliminary data.</text>
</comment>
<proteinExistence type="predicted"/>
<dbReference type="RefSeq" id="WP_027313036.1">
    <property type="nucleotide sequence ID" value="NZ_JBHLZN010000001.1"/>
</dbReference>
<gene>
    <name evidence="5" type="ORF">ACFFLH_03105</name>
</gene>
<protein>
    <recommendedName>
        <fullName evidence="2">Poly(3-hydroxyalkanoate) polymerase subunit PhaE</fullName>
    </recommendedName>
</protein>
<evidence type="ECO:0000256" key="3">
    <source>
        <dbReference type="ARBA" id="ARBA00022752"/>
    </source>
</evidence>
<keyword evidence="6" id="KW-1185">Reference proteome</keyword>
<dbReference type="Proteomes" id="UP001589628">
    <property type="component" value="Unassembled WGS sequence"/>
</dbReference>
<evidence type="ECO:0000256" key="1">
    <source>
        <dbReference type="ARBA" id="ARBA00004683"/>
    </source>
</evidence>
<keyword evidence="3" id="KW-0583">PHB biosynthesis</keyword>
<dbReference type="EMBL" id="JBHLZN010000001">
    <property type="protein sequence ID" value="MFB9885400.1"/>
    <property type="molecule type" value="Genomic_DNA"/>
</dbReference>
<feature type="compositionally biased region" description="Low complexity" evidence="4">
    <location>
        <begin position="290"/>
        <end position="307"/>
    </location>
</feature>
<feature type="region of interest" description="Disordered" evidence="4">
    <location>
        <begin position="290"/>
        <end position="358"/>
    </location>
</feature>
<reference evidence="5 6" key="1">
    <citation type="submission" date="2024-09" db="EMBL/GenBank/DDBJ databases">
        <authorList>
            <person name="Sun Q."/>
            <person name="Mori K."/>
        </authorList>
    </citation>
    <scope>NUCLEOTIDE SEQUENCE [LARGE SCALE GENOMIC DNA]</scope>
    <source>
        <strain evidence="5 6">ATCC 51285</strain>
    </source>
</reference>
<feature type="compositionally biased region" description="Polar residues" evidence="4">
    <location>
        <begin position="319"/>
        <end position="329"/>
    </location>
</feature>
<accession>A0ABV5Z823</accession>
<evidence type="ECO:0000256" key="2">
    <source>
        <dbReference type="ARBA" id="ARBA00019066"/>
    </source>
</evidence>
<dbReference type="Pfam" id="PF09712">
    <property type="entry name" value="PHA_synth_III_E"/>
    <property type="match status" value="1"/>
</dbReference>
<dbReference type="InterPro" id="IPR010123">
    <property type="entry name" value="PHA_synth_III_E"/>
</dbReference>
<sequence length="358" mass="41372">MESTLPFGLDQWLKLQQEYWQALGQGIDTLPQNPWQGLFSNWQKFASQHLDPQSQNLFQQSSLQADWFTQLGETLLKNWSNFQGTEGQTQLFNFFINEVQKQAINFALKEFSLPEQFSALFKTHSFQDDLLFDNAFINAIKNHLDIPTLGSNRELQERLQEGGKLWLEYQEALSRYLELYSSIQLDTSKLMLERLRDGSSQVNTLGELHDLWVDAYESCYQRLVFTLEYRQAHGRISNAFMALRKYALDMRDLQAKQLGMPTRVEMNTALKRQHEARKQLKRMEKDMQALKQQMASLQQQLSEQSQAPNQAQPEAVSAKPTSSNSTASKRPSRRQNSNTRSSTTKAPSRSRKTTSDKA</sequence>
<evidence type="ECO:0000313" key="6">
    <source>
        <dbReference type="Proteomes" id="UP001589628"/>
    </source>
</evidence>
<evidence type="ECO:0000256" key="4">
    <source>
        <dbReference type="SAM" id="MobiDB-lite"/>
    </source>
</evidence>
<name>A0ABV5Z823_9GAMM</name>
<evidence type="ECO:0000313" key="5">
    <source>
        <dbReference type="EMBL" id="MFB9885400.1"/>
    </source>
</evidence>
<comment type="pathway">
    <text evidence="1">Biopolymer metabolism; poly-(R)-3-hydroxybutanoate biosynthesis.</text>
</comment>